<dbReference type="OrthoDB" id="5363652at2"/>
<name>A0A0K8MHC1_9LACO</name>
<evidence type="ECO:0008006" key="3">
    <source>
        <dbReference type="Google" id="ProtNLM"/>
    </source>
</evidence>
<organism evidence="1 2">
    <name type="scientific">Fructobacillus ficulneus</name>
    <dbReference type="NCBI Taxonomy" id="157463"/>
    <lineage>
        <taxon>Bacteria</taxon>
        <taxon>Bacillati</taxon>
        <taxon>Bacillota</taxon>
        <taxon>Bacilli</taxon>
        <taxon>Lactobacillales</taxon>
        <taxon>Lactobacillaceae</taxon>
        <taxon>Fructobacillus</taxon>
    </lineage>
</organism>
<keyword evidence="2" id="KW-1185">Reference proteome</keyword>
<accession>A0A0K8MHC1</accession>
<dbReference type="Proteomes" id="UP000253891">
    <property type="component" value="Unassembled WGS sequence"/>
</dbReference>
<dbReference type="AlphaFoldDB" id="A0A0K8MHC1"/>
<protein>
    <recommendedName>
        <fullName evidence="3">Abi family protein</fullName>
    </recommendedName>
</protein>
<dbReference type="Pfam" id="PF07751">
    <property type="entry name" value="Abi_2"/>
    <property type="match status" value="1"/>
</dbReference>
<reference evidence="1 2" key="1">
    <citation type="journal article" date="2015" name="BMC Genomics">
        <title>Comparative genomics of Fructobacillus spp. and Leuconostoc spp. reveals niche-specific evolution of Fructobacillus spp.</title>
        <authorList>
            <person name="Endo A."/>
            <person name="Tanizawa Y."/>
            <person name="Tanaka N."/>
            <person name="Maeno S."/>
            <person name="Kumar H."/>
            <person name="Shiwa Y."/>
            <person name="Okada S."/>
            <person name="Yoshikawa H."/>
            <person name="Dicks L."/>
            <person name="Nakagawa J."/>
            <person name="Arita M."/>
        </authorList>
    </citation>
    <scope>NUCLEOTIDE SEQUENCE [LARGE SCALE GENOMIC DNA]</scope>
    <source>
        <strain evidence="1 2">JCM 12225</strain>
    </source>
</reference>
<dbReference type="RefSeq" id="WP_061992711.1">
    <property type="nucleotide sequence ID" value="NZ_DF967986.1"/>
</dbReference>
<gene>
    <name evidence="1" type="ORF">FFIC_091160</name>
</gene>
<evidence type="ECO:0000313" key="2">
    <source>
        <dbReference type="Proteomes" id="UP000253891"/>
    </source>
</evidence>
<proteinExistence type="predicted"/>
<dbReference type="EMBL" id="DF967986">
    <property type="protein sequence ID" value="GAO99289.1"/>
    <property type="molecule type" value="Genomic_DNA"/>
</dbReference>
<dbReference type="InterPro" id="IPR011664">
    <property type="entry name" value="Abi_system_AbiD/AbiF-like"/>
</dbReference>
<sequence length="321" mass="37788">MTNSSVTKLTDNEMILFFKNKNISLGLYSEKELIFFLKNNTYFFKLISYRKTFPYENNKYSNLSVDALIDMSTIDMQLRYIFLKICLDLEHSLKTQLINEITFNTDDNGYTFLNNFIDSTNNPRSTRRKLLKMVKRTDEALYEKYQENLPIWVALECSEFAWTESIIRFYIASHPTSALAKLRVRRPDGQQDITLLTYVRNIRNKSAHNSIILNRITTAVEESAEIPNASNITKTFVSKAHVSNNSSRKKLRIPVILDMTTTLAIYDNMVSSHEMKKRRYTELKQLMLRIKKNKQYYKKNNSLTSIYNYFNQLVNYLNLHS</sequence>
<evidence type="ECO:0000313" key="1">
    <source>
        <dbReference type="EMBL" id="GAO99289.1"/>
    </source>
</evidence>